<proteinExistence type="predicted"/>
<evidence type="ECO:0000313" key="6">
    <source>
        <dbReference type="Proteomes" id="UP000317835"/>
    </source>
</evidence>
<keyword evidence="6" id="KW-1185">Reference proteome</keyword>
<feature type="domain" description="Hcy-binding" evidence="4">
    <location>
        <begin position="6"/>
        <end position="267"/>
    </location>
</feature>
<protein>
    <submittedName>
        <fullName evidence="5">Bifunctional homocysteine S-methyltransferase/5,10-methylenetetrahydrofolate reductase</fullName>
    </submittedName>
</protein>
<keyword evidence="3" id="KW-0862">Zinc</keyword>
<name>A0A518HD09_9BACT</name>
<dbReference type="RefSeq" id="WP_145277486.1">
    <property type="nucleotide sequence ID" value="NZ_CP036426.1"/>
</dbReference>
<dbReference type="GO" id="GO:0009086">
    <property type="term" value="P:methionine biosynthetic process"/>
    <property type="evidence" value="ECO:0007669"/>
    <property type="project" value="InterPro"/>
</dbReference>
<keyword evidence="1 3" id="KW-0489">Methyltransferase</keyword>
<evidence type="ECO:0000256" key="1">
    <source>
        <dbReference type="ARBA" id="ARBA00022603"/>
    </source>
</evidence>
<dbReference type="GO" id="GO:0032259">
    <property type="term" value="P:methylation"/>
    <property type="evidence" value="ECO:0007669"/>
    <property type="project" value="UniProtKB-KW"/>
</dbReference>
<feature type="binding site" evidence="3">
    <location>
        <position position="252"/>
    </location>
    <ligand>
        <name>Zn(2+)</name>
        <dbReference type="ChEBI" id="CHEBI:29105"/>
    </ligand>
</feature>
<dbReference type="GO" id="GO:0008168">
    <property type="term" value="F:methyltransferase activity"/>
    <property type="evidence" value="ECO:0007669"/>
    <property type="project" value="UniProtKB-UniRule"/>
</dbReference>
<dbReference type="PANTHER" id="PTHR11103">
    <property type="entry name" value="SLR1189 PROTEIN"/>
    <property type="match status" value="1"/>
</dbReference>
<dbReference type="OrthoDB" id="9803687at2"/>
<organism evidence="5 6">
    <name type="scientific">Tautonia plasticadhaerens</name>
    <dbReference type="NCBI Taxonomy" id="2527974"/>
    <lineage>
        <taxon>Bacteria</taxon>
        <taxon>Pseudomonadati</taxon>
        <taxon>Planctomycetota</taxon>
        <taxon>Planctomycetia</taxon>
        <taxon>Isosphaerales</taxon>
        <taxon>Isosphaeraceae</taxon>
        <taxon>Tautonia</taxon>
    </lineage>
</organism>
<accession>A0A518HD09</accession>
<feature type="binding site" evidence="3">
    <location>
        <position position="195"/>
    </location>
    <ligand>
        <name>Zn(2+)</name>
        <dbReference type="ChEBI" id="CHEBI:29105"/>
    </ligand>
</feature>
<dbReference type="AlphaFoldDB" id="A0A518HD09"/>
<dbReference type="Proteomes" id="UP000317835">
    <property type="component" value="Chromosome"/>
</dbReference>
<dbReference type="KEGG" id="tpla:ElP_66980"/>
<keyword evidence="2 3" id="KW-0808">Transferase</keyword>
<dbReference type="SUPFAM" id="SSF82282">
    <property type="entry name" value="Homocysteine S-methyltransferase"/>
    <property type="match status" value="1"/>
</dbReference>
<dbReference type="InterPro" id="IPR036589">
    <property type="entry name" value="HCY_dom_sf"/>
</dbReference>
<evidence type="ECO:0000256" key="3">
    <source>
        <dbReference type="PROSITE-ProRule" id="PRU00333"/>
    </source>
</evidence>
<comment type="cofactor">
    <cofactor evidence="3">
        <name>Zn(2+)</name>
        <dbReference type="ChEBI" id="CHEBI:29105"/>
    </cofactor>
</comment>
<dbReference type="GO" id="GO:0008270">
    <property type="term" value="F:zinc ion binding"/>
    <property type="evidence" value="ECO:0007669"/>
    <property type="project" value="InterPro"/>
</dbReference>
<dbReference type="EMBL" id="CP036426">
    <property type="protein sequence ID" value="QDV38742.1"/>
    <property type="molecule type" value="Genomic_DNA"/>
</dbReference>
<evidence type="ECO:0000259" key="4">
    <source>
        <dbReference type="PROSITE" id="PS50970"/>
    </source>
</evidence>
<dbReference type="PIRSF" id="PIRSF037505">
    <property type="entry name" value="Betaine_HMT"/>
    <property type="match status" value="1"/>
</dbReference>
<dbReference type="PANTHER" id="PTHR11103:SF18">
    <property type="entry name" value="SLR1189 PROTEIN"/>
    <property type="match status" value="1"/>
</dbReference>
<reference evidence="5 6" key="1">
    <citation type="submission" date="2019-02" db="EMBL/GenBank/DDBJ databases">
        <title>Deep-cultivation of Planctomycetes and their phenomic and genomic characterization uncovers novel biology.</title>
        <authorList>
            <person name="Wiegand S."/>
            <person name="Jogler M."/>
            <person name="Boedeker C."/>
            <person name="Pinto D."/>
            <person name="Vollmers J."/>
            <person name="Rivas-Marin E."/>
            <person name="Kohn T."/>
            <person name="Peeters S.H."/>
            <person name="Heuer A."/>
            <person name="Rast P."/>
            <person name="Oberbeckmann S."/>
            <person name="Bunk B."/>
            <person name="Jeske O."/>
            <person name="Meyerdierks A."/>
            <person name="Storesund J.E."/>
            <person name="Kallscheuer N."/>
            <person name="Luecker S."/>
            <person name="Lage O.M."/>
            <person name="Pohl T."/>
            <person name="Merkel B.J."/>
            <person name="Hornburger P."/>
            <person name="Mueller R.-W."/>
            <person name="Bruemmer F."/>
            <person name="Labrenz M."/>
            <person name="Spormann A.M."/>
            <person name="Op den Camp H."/>
            <person name="Overmann J."/>
            <person name="Amann R."/>
            <person name="Jetten M.S.M."/>
            <person name="Mascher T."/>
            <person name="Medema M.H."/>
            <person name="Devos D.P."/>
            <person name="Kaster A.-K."/>
            <person name="Ovreas L."/>
            <person name="Rohde M."/>
            <person name="Galperin M.Y."/>
            <person name="Jogler C."/>
        </authorList>
    </citation>
    <scope>NUCLEOTIDE SEQUENCE [LARGE SCALE GENOMIC DNA]</scope>
    <source>
        <strain evidence="5 6">ElP</strain>
    </source>
</reference>
<dbReference type="Gene3D" id="3.20.20.330">
    <property type="entry name" value="Homocysteine-binding-like domain"/>
    <property type="match status" value="1"/>
</dbReference>
<dbReference type="PROSITE" id="PS50970">
    <property type="entry name" value="HCY"/>
    <property type="match status" value="1"/>
</dbReference>
<evidence type="ECO:0000256" key="2">
    <source>
        <dbReference type="ARBA" id="ARBA00022679"/>
    </source>
</evidence>
<dbReference type="InterPro" id="IPR003726">
    <property type="entry name" value="HCY_dom"/>
</dbReference>
<feature type="binding site" evidence="3">
    <location>
        <position position="253"/>
    </location>
    <ligand>
        <name>Zn(2+)</name>
        <dbReference type="ChEBI" id="CHEBI:29105"/>
    </ligand>
</feature>
<dbReference type="InterPro" id="IPR017226">
    <property type="entry name" value="BHMT-like"/>
</dbReference>
<sequence>MADSRWPGPGGGGPPPPILLDAAMGTRLIARGLDLSGDDPCLWCLDRPEEVAEVHRLDVMAGADALTTNTFGANRSWLSRFGRAGEVGAINRAAVALAREAAGPGLLVLGCLGPTAEGSEVEVEQALALAAGGVDALILETNAASAPIGPRLAALDAAVGLPMILTFSLAVDDDPFPRLGYDVFELPLQAIGWNCIPPPRAVELPGHLRGTVGLPLVLQPSGPWIGSGPGVEPTAETIARLVDQGVRLFGGCCGTTERDIAALRSALGPSPLRAGSG</sequence>
<evidence type="ECO:0000313" key="5">
    <source>
        <dbReference type="EMBL" id="QDV38742.1"/>
    </source>
</evidence>
<dbReference type="Pfam" id="PF02574">
    <property type="entry name" value="S-methyl_trans"/>
    <property type="match status" value="1"/>
</dbReference>
<gene>
    <name evidence="5" type="primary">yitJ</name>
    <name evidence="5" type="ORF">ElP_66980</name>
</gene>
<keyword evidence="3" id="KW-0479">Metal-binding</keyword>